<dbReference type="InterPro" id="IPR029056">
    <property type="entry name" value="Ribokinase-like"/>
</dbReference>
<dbReference type="CDD" id="cd19367">
    <property type="entry name" value="TenA_C_ScTHI20-like"/>
    <property type="match status" value="1"/>
</dbReference>
<dbReference type="Gene3D" id="3.40.1190.20">
    <property type="match status" value="1"/>
</dbReference>
<reference evidence="3" key="1">
    <citation type="journal article" date="2020" name="Nat. Commun.">
        <title>Large-scale genome sequencing of mycorrhizal fungi provides insights into the early evolution of symbiotic traits.</title>
        <authorList>
            <person name="Miyauchi S."/>
            <person name="Kiss E."/>
            <person name="Kuo A."/>
            <person name="Drula E."/>
            <person name="Kohler A."/>
            <person name="Sanchez-Garcia M."/>
            <person name="Morin E."/>
            <person name="Andreopoulos B."/>
            <person name="Barry K.W."/>
            <person name="Bonito G."/>
            <person name="Buee M."/>
            <person name="Carver A."/>
            <person name="Chen C."/>
            <person name="Cichocki N."/>
            <person name="Clum A."/>
            <person name="Culley D."/>
            <person name="Crous P.W."/>
            <person name="Fauchery L."/>
            <person name="Girlanda M."/>
            <person name="Hayes R.D."/>
            <person name="Keri Z."/>
            <person name="LaButti K."/>
            <person name="Lipzen A."/>
            <person name="Lombard V."/>
            <person name="Magnuson J."/>
            <person name="Maillard F."/>
            <person name="Murat C."/>
            <person name="Nolan M."/>
            <person name="Ohm R.A."/>
            <person name="Pangilinan J."/>
            <person name="Pereira M.F."/>
            <person name="Perotto S."/>
            <person name="Peter M."/>
            <person name="Pfister S."/>
            <person name="Riley R."/>
            <person name="Sitrit Y."/>
            <person name="Stielow J.B."/>
            <person name="Szollosi G."/>
            <person name="Zifcakova L."/>
            <person name="Stursova M."/>
            <person name="Spatafora J.W."/>
            <person name="Tedersoo L."/>
            <person name="Vaario L.M."/>
            <person name="Yamada A."/>
            <person name="Yan M."/>
            <person name="Wang P."/>
            <person name="Xu J."/>
            <person name="Bruns T."/>
            <person name="Baldrian P."/>
            <person name="Vilgalys R."/>
            <person name="Dunand C."/>
            <person name="Henrissat B."/>
            <person name="Grigoriev I.V."/>
            <person name="Hibbett D."/>
            <person name="Nagy L.G."/>
            <person name="Martin F.M."/>
        </authorList>
    </citation>
    <scope>NUCLEOTIDE SEQUENCE</scope>
    <source>
        <strain evidence="3">UH-Tt-Lm1</strain>
    </source>
</reference>
<evidence type="ECO:0000259" key="1">
    <source>
        <dbReference type="Pfam" id="PF03070"/>
    </source>
</evidence>
<dbReference type="SUPFAM" id="SSF53613">
    <property type="entry name" value="Ribokinase-like"/>
    <property type="match status" value="1"/>
</dbReference>
<dbReference type="Pfam" id="PF03070">
    <property type="entry name" value="TENA_THI-4"/>
    <property type="match status" value="1"/>
</dbReference>
<dbReference type="InterPro" id="IPR004305">
    <property type="entry name" value="Thiaminase-2/PQQC"/>
</dbReference>
<dbReference type="GO" id="GO:0005829">
    <property type="term" value="C:cytosol"/>
    <property type="evidence" value="ECO:0007669"/>
    <property type="project" value="TreeGrafter"/>
</dbReference>
<dbReference type="InterPro" id="IPR016084">
    <property type="entry name" value="Haem_Oase-like_multi-hlx"/>
</dbReference>
<dbReference type="InterPro" id="IPR004399">
    <property type="entry name" value="HMP/HMP-P_kinase_dom"/>
</dbReference>
<sequence length="554" mass="59856">MSLPSALTITESDPSGGAGIQADLKTFTALNCYGTSVITALTAQNTNGMHGVHACPSGFVKDQLVSVLDDTGALVIKTGTLCSEATIRVVASTLRNYFREKTLRLVCDPVGVSTPGRAPLEDGALGSLIDEIMPLATLITPNKSEAELILSHKGKNIKISSLADMIPASKELLTLGSEAVLLKGGHVTTTITEVYELLGKNPTISVNKYGLLDENMNILGKDDQTSELVVDVLQDSSGSDGGVQTSLFVGPRVKSAHTHGVGCTLSAAIVCGLADRLTIADAVRGGTMYTYLGILHALPVGTGHSPLNHTHSLVSRFVPRPFPGDSYPLTRVLISSTANMWKEYVEHKFVKEVGKGQLDKKCFVHSIKQGYHYLKYYGRAYALMAAKSTSFTTMTAATQSVGDVLNFISTNHKELCIRWGVSEKELQETPESAATTAYGAYIMDIGFQGDTVKLTMALAPCLLGYGEAGLWLIEESKRPDSWVVMDETLNPYVSWIKEFSGETYQKEVKAGLTTIEGFGSTTPVTKERFEELVEVWKRCVVMEKGFWDMIISLS</sequence>
<name>A0A9P6HHH4_9AGAM</name>
<dbReference type="PANTHER" id="PTHR20858:SF17">
    <property type="entry name" value="HYDROXYMETHYLPYRIMIDINE_PHOSPHOMETHYLPYRIMIDINE KINASE THI20-RELATED"/>
    <property type="match status" value="1"/>
</dbReference>
<dbReference type="Pfam" id="PF08543">
    <property type="entry name" value="Phos_pyr_kin"/>
    <property type="match status" value="1"/>
</dbReference>
<keyword evidence="3" id="KW-0418">Kinase</keyword>
<dbReference type="GO" id="GO:0009228">
    <property type="term" value="P:thiamine biosynthetic process"/>
    <property type="evidence" value="ECO:0007669"/>
    <property type="project" value="InterPro"/>
</dbReference>
<dbReference type="PANTHER" id="PTHR20858">
    <property type="entry name" value="PHOSPHOMETHYLPYRIMIDINE KINASE"/>
    <property type="match status" value="1"/>
</dbReference>
<proteinExistence type="predicted"/>
<accession>A0A9P6HHH4</accession>
<dbReference type="EMBL" id="WIUZ02000005">
    <property type="protein sequence ID" value="KAF9787316.1"/>
    <property type="molecule type" value="Genomic_DNA"/>
</dbReference>
<evidence type="ECO:0000313" key="3">
    <source>
        <dbReference type="EMBL" id="KAF9787316.1"/>
    </source>
</evidence>
<dbReference type="Proteomes" id="UP000736335">
    <property type="component" value="Unassembled WGS sequence"/>
</dbReference>
<dbReference type="GO" id="GO:0008902">
    <property type="term" value="F:hydroxymethylpyrimidine kinase activity"/>
    <property type="evidence" value="ECO:0007669"/>
    <property type="project" value="TreeGrafter"/>
</dbReference>
<dbReference type="OrthoDB" id="10028886at2759"/>
<keyword evidence="3" id="KW-0808">Transferase</keyword>
<gene>
    <name evidence="3" type="ORF">BJ322DRAFT_716019</name>
</gene>
<reference evidence="3" key="2">
    <citation type="submission" date="2020-11" db="EMBL/GenBank/DDBJ databases">
        <authorList>
            <consortium name="DOE Joint Genome Institute"/>
            <person name="Kuo A."/>
            <person name="Miyauchi S."/>
            <person name="Kiss E."/>
            <person name="Drula E."/>
            <person name="Kohler A."/>
            <person name="Sanchez-Garcia M."/>
            <person name="Andreopoulos B."/>
            <person name="Barry K.W."/>
            <person name="Bonito G."/>
            <person name="Buee M."/>
            <person name="Carver A."/>
            <person name="Chen C."/>
            <person name="Cichocki N."/>
            <person name="Clum A."/>
            <person name="Culley D."/>
            <person name="Crous P.W."/>
            <person name="Fauchery L."/>
            <person name="Girlanda M."/>
            <person name="Hayes R."/>
            <person name="Keri Z."/>
            <person name="Labutti K."/>
            <person name="Lipzen A."/>
            <person name="Lombard V."/>
            <person name="Magnuson J."/>
            <person name="Maillard F."/>
            <person name="Morin E."/>
            <person name="Murat C."/>
            <person name="Nolan M."/>
            <person name="Ohm R."/>
            <person name="Pangilinan J."/>
            <person name="Pereira M."/>
            <person name="Perotto S."/>
            <person name="Peter M."/>
            <person name="Riley R."/>
            <person name="Sitrit Y."/>
            <person name="Stielow B."/>
            <person name="Szollosi G."/>
            <person name="Zifcakova L."/>
            <person name="Stursova M."/>
            <person name="Spatafora J.W."/>
            <person name="Tedersoo L."/>
            <person name="Vaario L.-M."/>
            <person name="Yamada A."/>
            <person name="Yan M."/>
            <person name="Wang P."/>
            <person name="Xu J."/>
            <person name="Bruns T."/>
            <person name="Baldrian P."/>
            <person name="Vilgalys R."/>
            <person name="Henrissat B."/>
            <person name="Grigoriev I.V."/>
            <person name="Hibbett D."/>
            <person name="Nagy L.G."/>
            <person name="Martin F.M."/>
        </authorList>
    </citation>
    <scope>NUCLEOTIDE SEQUENCE</scope>
    <source>
        <strain evidence="3">UH-Tt-Lm1</strain>
    </source>
</reference>
<evidence type="ECO:0000313" key="4">
    <source>
        <dbReference type="Proteomes" id="UP000736335"/>
    </source>
</evidence>
<dbReference type="CDD" id="cd01169">
    <property type="entry name" value="HMPP_kinase"/>
    <property type="match status" value="1"/>
</dbReference>
<protein>
    <submittedName>
        <fullName evidence="3">Phosphomethylpyrimidine kinase-domain-containing protein</fullName>
    </submittedName>
</protein>
<dbReference type="InterPro" id="IPR013749">
    <property type="entry name" value="PM/HMP-P_kinase-1"/>
</dbReference>
<evidence type="ECO:0000259" key="2">
    <source>
        <dbReference type="Pfam" id="PF08543"/>
    </source>
</evidence>
<feature type="domain" description="Thiaminase-2/PQQC" evidence="1">
    <location>
        <begin position="338"/>
        <end position="550"/>
    </location>
</feature>
<dbReference type="Gene3D" id="1.20.910.10">
    <property type="entry name" value="Heme oxygenase-like"/>
    <property type="match status" value="1"/>
</dbReference>
<feature type="domain" description="Pyridoxamine kinase/Phosphomethylpyrimidine kinase" evidence="2">
    <location>
        <begin position="13"/>
        <end position="308"/>
    </location>
</feature>
<dbReference type="GO" id="GO:0008972">
    <property type="term" value="F:phosphomethylpyrimidine kinase activity"/>
    <property type="evidence" value="ECO:0007669"/>
    <property type="project" value="InterPro"/>
</dbReference>
<organism evidence="3 4">
    <name type="scientific">Thelephora terrestris</name>
    <dbReference type="NCBI Taxonomy" id="56493"/>
    <lineage>
        <taxon>Eukaryota</taxon>
        <taxon>Fungi</taxon>
        <taxon>Dikarya</taxon>
        <taxon>Basidiomycota</taxon>
        <taxon>Agaricomycotina</taxon>
        <taxon>Agaricomycetes</taxon>
        <taxon>Thelephorales</taxon>
        <taxon>Thelephoraceae</taxon>
        <taxon>Thelephora</taxon>
    </lineage>
</organism>
<keyword evidence="4" id="KW-1185">Reference proteome</keyword>
<dbReference type="AlphaFoldDB" id="A0A9P6HHH4"/>
<comment type="caution">
    <text evidence="3">The sequence shown here is derived from an EMBL/GenBank/DDBJ whole genome shotgun (WGS) entry which is preliminary data.</text>
</comment>
<dbReference type="SUPFAM" id="SSF48613">
    <property type="entry name" value="Heme oxygenase-like"/>
    <property type="match status" value="1"/>
</dbReference>